<dbReference type="InterPro" id="IPR031310">
    <property type="entry name" value="Ribosomal_uL5_N"/>
</dbReference>
<dbReference type="PANTHER" id="PTHR11994">
    <property type="entry name" value="60S RIBOSOMAL PROTEIN L11-RELATED"/>
    <property type="match status" value="1"/>
</dbReference>
<organism evidence="5 6">
    <name type="scientific">Panicum miliaceum</name>
    <name type="common">Proso millet</name>
    <name type="synonym">Broomcorn millet</name>
    <dbReference type="NCBI Taxonomy" id="4540"/>
    <lineage>
        <taxon>Eukaryota</taxon>
        <taxon>Viridiplantae</taxon>
        <taxon>Streptophyta</taxon>
        <taxon>Embryophyta</taxon>
        <taxon>Tracheophyta</taxon>
        <taxon>Spermatophyta</taxon>
        <taxon>Magnoliopsida</taxon>
        <taxon>Liliopsida</taxon>
        <taxon>Poales</taxon>
        <taxon>Poaceae</taxon>
        <taxon>PACMAD clade</taxon>
        <taxon>Panicoideae</taxon>
        <taxon>Panicodae</taxon>
        <taxon>Paniceae</taxon>
        <taxon>Panicinae</taxon>
        <taxon>Panicum</taxon>
        <taxon>Panicum sect. Panicum</taxon>
    </lineage>
</organism>
<comment type="caution">
    <text evidence="5">The sequence shown here is derived from an EMBL/GenBank/DDBJ whole genome shotgun (WGS) entry which is preliminary data.</text>
</comment>
<dbReference type="GO" id="GO:0003735">
    <property type="term" value="F:structural constituent of ribosome"/>
    <property type="evidence" value="ECO:0007669"/>
    <property type="project" value="InterPro"/>
</dbReference>
<evidence type="ECO:0000256" key="2">
    <source>
        <dbReference type="ARBA" id="ARBA00022980"/>
    </source>
</evidence>
<dbReference type="Pfam" id="PF00281">
    <property type="entry name" value="Ribosomal_L5"/>
    <property type="match status" value="1"/>
</dbReference>
<dbReference type="OrthoDB" id="1734943at2759"/>
<evidence type="ECO:0000259" key="4">
    <source>
        <dbReference type="Pfam" id="PF00281"/>
    </source>
</evidence>
<dbReference type="InterPro" id="IPR002132">
    <property type="entry name" value="Ribosomal_uL5"/>
</dbReference>
<keyword evidence="2" id="KW-0689">Ribosomal protein</keyword>
<dbReference type="Gene3D" id="3.30.1440.10">
    <property type="match status" value="1"/>
</dbReference>
<gene>
    <name evidence="5" type="ORF">C2845_PM11G19800</name>
</gene>
<reference evidence="6" key="1">
    <citation type="journal article" date="2019" name="Nat. Commun.">
        <title>The genome of broomcorn millet.</title>
        <authorList>
            <person name="Zou C."/>
            <person name="Miki D."/>
            <person name="Li D."/>
            <person name="Tang Q."/>
            <person name="Xiao L."/>
            <person name="Rajput S."/>
            <person name="Deng P."/>
            <person name="Jia W."/>
            <person name="Huang R."/>
            <person name="Zhang M."/>
            <person name="Sun Y."/>
            <person name="Hu J."/>
            <person name="Fu X."/>
            <person name="Schnable P.S."/>
            <person name="Li F."/>
            <person name="Zhang H."/>
            <person name="Feng B."/>
            <person name="Zhu X."/>
            <person name="Liu R."/>
            <person name="Schnable J.C."/>
            <person name="Zhu J.-K."/>
            <person name="Zhang H."/>
        </authorList>
    </citation>
    <scope>NUCLEOTIDE SEQUENCE [LARGE SCALE GENOMIC DNA]</scope>
</reference>
<evidence type="ECO:0000256" key="1">
    <source>
        <dbReference type="ARBA" id="ARBA00008553"/>
    </source>
</evidence>
<dbReference type="Proteomes" id="UP000275267">
    <property type="component" value="Unassembled WGS sequence"/>
</dbReference>
<evidence type="ECO:0000313" key="5">
    <source>
        <dbReference type="EMBL" id="RLN07205.1"/>
    </source>
</evidence>
<accession>A0A3L6RNM2</accession>
<sequence length="112" mass="12214">MSSTRRKEAAEHVLPDMPFPAWSIAGQHSVGRCYANPAAGHLPKEICPAMRLHCFSLAAAGCSSRRKKMASEKKQSNPMREIKVQKLVLNISVGESGDRLTRAAKVLEQLSG</sequence>
<dbReference type="STRING" id="4540.A0A3L6RNM2"/>
<dbReference type="InterPro" id="IPR022803">
    <property type="entry name" value="Ribosomal_uL5_dom_sf"/>
</dbReference>
<keyword evidence="6" id="KW-1185">Reference proteome</keyword>
<protein>
    <recommendedName>
        <fullName evidence="4">Large ribosomal subunit protein uL5 N-terminal domain-containing protein</fullName>
    </recommendedName>
</protein>
<dbReference type="GO" id="GO:1990904">
    <property type="term" value="C:ribonucleoprotein complex"/>
    <property type="evidence" value="ECO:0007669"/>
    <property type="project" value="UniProtKB-KW"/>
</dbReference>
<proteinExistence type="inferred from homology"/>
<evidence type="ECO:0000313" key="6">
    <source>
        <dbReference type="Proteomes" id="UP000275267"/>
    </source>
</evidence>
<keyword evidence="3" id="KW-0687">Ribonucleoprotein</keyword>
<dbReference type="GO" id="GO:0005840">
    <property type="term" value="C:ribosome"/>
    <property type="evidence" value="ECO:0007669"/>
    <property type="project" value="UniProtKB-KW"/>
</dbReference>
<dbReference type="AlphaFoldDB" id="A0A3L6RNM2"/>
<comment type="similarity">
    <text evidence="1">Belongs to the universal ribosomal protein uL5 family.</text>
</comment>
<dbReference type="FunFam" id="3.30.1440.10:FF:000007">
    <property type="entry name" value="Uncharacterized protein"/>
    <property type="match status" value="1"/>
</dbReference>
<evidence type="ECO:0000256" key="3">
    <source>
        <dbReference type="ARBA" id="ARBA00023274"/>
    </source>
</evidence>
<name>A0A3L6RNM2_PANMI</name>
<dbReference type="GO" id="GO:0006412">
    <property type="term" value="P:translation"/>
    <property type="evidence" value="ECO:0007669"/>
    <property type="project" value="InterPro"/>
</dbReference>
<feature type="domain" description="Large ribosomal subunit protein uL5 N-terminal" evidence="4">
    <location>
        <begin position="77"/>
        <end position="112"/>
    </location>
</feature>
<dbReference type="EMBL" id="PQIB02000007">
    <property type="protein sequence ID" value="RLN07205.1"/>
    <property type="molecule type" value="Genomic_DNA"/>
</dbReference>
<dbReference type="SUPFAM" id="SSF55282">
    <property type="entry name" value="RL5-like"/>
    <property type="match status" value="1"/>
</dbReference>